<evidence type="ECO:0000313" key="3">
    <source>
        <dbReference type="EMBL" id="KAJ1520745.1"/>
    </source>
</evidence>
<dbReference type="EMBL" id="JAPTSV010000014">
    <property type="protein sequence ID" value="KAJ1520745.1"/>
    <property type="molecule type" value="Genomic_DNA"/>
</dbReference>
<keyword evidence="1 2" id="KW-0732">Signal</keyword>
<comment type="caution">
    <text evidence="3">The sequence shown here is derived from an EMBL/GenBank/DDBJ whole genome shotgun (WGS) entry which is preliminary data.</text>
</comment>
<reference evidence="3" key="1">
    <citation type="submission" date="2022-12" db="EMBL/GenBank/DDBJ databases">
        <title>Chromosome-level genome assembly of the bean flower thrips Megalurothrips usitatus.</title>
        <authorList>
            <person name="Ma L."/>
            <person name="Liu Q."/>
            <person name="Li H."/>
            <person name="Cai W."/>
        </authorList>
    </citation>
    <scope>NUCLEOTIDE SEQUENCE</scope>
    <source>
        <strain evidence="3">Cailab_2022a</strain>
    </source>
</reference>
<dbReference type="Proteomes" id="UP001075354">
    <property type="component" value="Chromosome 14"/>
</dbReference>
<feature type="signal peptide" evidence="2">
    <location>
        <begin position="1"/>
        <end position="20"/>
    </location>
</feature>
<accession>A0AAV7X6V0</accession>
<dbReference type="AlphaFoldDB" id="A0AAV7X6V0"/>
<evidence type="ECO:0000256" key="1">
    <source>
        <dbReference type="ARBA" id="ARBA00022729"/>
    </source>
</evidence>
<protein>
    <submittedName>
        <fullName evidence="3">Uncharacterized protein</fullName>
    </submittedName>
</protein>
<dbReference type="InterPro" id="IPR036846">
    <property type="entry name" value="GM2-AP_sf"/>
</dbReference>
<name>A0AAV7X6V0_9NEOP</name>
<evidence type="ECO:0000256" key="2">
    <source>
        <dbReference type="SAM" id="SignalP"/>
    </source>
</evidence>
<feature type="chain" id="PRO_5043776131" evidence="2">
    <location>
        <begin position="21"/>
        <end position="202"/>
    </location>
</feature>
<organism evidence="3 4">
    <name type="scientific">Megalurothrips usitatus</name>
    <name type="common">bean blossom thrips</name>
    <dbReference type="NCBI Taxonomy" id="439358"/>
    <lineage>
        <taxon>Eukaryota</taxon>
        <taxon>Metazoa</taxon>
        <taxon>Ecdysozoa</taxon>
        <taxon>Arthropoda</taxon>
        <taxon>Hexapoda</taxon>
        <taxon>Insecta</taxon>
        <taxon>Pterygota</taxon>
        <taxon>Neoptera</taxon>
        <taxon>Paraneoptera</taxon>
        <taxon>Thysanoptera</taxon>
        <taxon>Terebrantia</taxon>
        <taxon>Thripoidea</taxon>
        <taxon>Thripidae</taxon>
        <taxon>Megalurothrips</taxon>
    </lineage>
</organism>
<sequence>MCRLPLVLVLATWVATPGLAARKARPTPVFAVDIKDLKLCAKPGSVTDMNITQAFTDRNRGSLFLGYIDVSRPAERWSEAKVVFHKCLGGISSNTCEYKSTWRFNQNPCGEFTSPLMPWNTIVAKFEPPYRCPFKAGRYVLHNATLNMEALSRLAGKEANQDITWVLKVDLDDERGRTFQCFQVAARLIRLSGKADSRRAKK</sequence>
<gene>
    <name evidence="3" type="ORF">ONE63_003840</name>
</gene>
<evidence type="ECO:0000313" key="4">
    <source>
        <dbReference type="Proteomes" id="UP001075354"/>
    </source>
</evidence>
<dbReference type="Gene3D" id="2.70.220.10">
    <property type="entry name" value="Ganglioside GM2 activator"/>
    <property type="match status" value="1"/>
</dbReference>
<proteinExistence type="predicted"/>
<keyword evidence="4" id="KW-1185">Reference proteome</keyword>